<dbReference type="InterPro" id="IPR029062">
    <property type="entry name" value="Class_I_gatase-like"/>
</dbReference>
<dbReference type="RefSeq" id="WP_207327022.1">
    <property type="nucleotide sequence ID" value="NZ_JAFMYW010000001.1"/>
</dbReference>
<dbReference type="PRINTS" id="PR00099">
    <property type="entry name" value="CPSGATASE"/>
</dbReference>
<comment type="caution">
    <text evidence="3">The sequence shown here is derived from an EMBL/GenBank/DDBJ whole genome shotgun (WGS) entry which is preliminary data.</text>
</comment>
<dbReference type="EMBL" id="JAFMYW010000001">
    <property type="protein sequence ID" value="MBO0947101.1"/>
    <property type="molecule type" value="Genomic_DNA"/>
</dbReference>
<gene>
    <name evidence="3" type="ORF">J2I46_00800</name>
</gene>
<dbReference type="CDD" id="cd01743">
    <property type="entry name" value="GATase1_Anthranilate_Synthase"/>
    <property type="match status" value="1"/>
</dbReference>
<proteinExistence type="predicted"/>
<dbReference type="Pfam" id="PF00117">
    <property type="entry name" value="GATase"/>
    <property type="match status" value="1"/>
</dbReference>
<dbReference type="InterPro" id="IPR017926">
    <property type="entry name" value="GATASE"/>
</dbReference>
<keyword evidence="4" id="KW-1185">Reference proteome</keyword>
<dbReference type="Gene3D" id="3.40.50.880">
    <property type="match status" value="1"/>
</dbReference>
<organism evidence="3 4">
    <name type="scientific">Fibrella forsythiae</name>
    <dbReference type="NCBI Taxonomy" id="2817061"/>
    <lineage>
        <taxon>Bacteria</taxon>
        <taxon>Pseudomonadati</taxon>
        <taxon>Bacteroidota</taxon>
        <taxon>Cytophagia</taxon>
        <taxon>Cytophagales</taxon>
        <taxon>Spirosomataceae</taxon>
        <taxon>Fibrella</taxon>
    </lineage>
</organism>
<dbReference type="SUPFAM" id="SSF52317">
    <property type="entry name" value="Class I glutamine amidotransferase-like"/>
    <property type="match status" value="1"/>
</dbReference>
<dbReference type="InterPro" id="IPR006221">
    <property type="entry name" value="TrpG/PapA_dom"/>
</dbReference>
<protein>
    <submittedName>
        <fullName evidence="3">Aminodeoxychorismate/anthranilate synthase component II</fullName>
    </submittedName>
</protein>
<sequence>MRLLLLDNFDSFTYTLVDYLQQAGADCVVRRNNVLLETLIGDAYDAVVLSPGPGTPTEAGCLMDVVHHYHNRLPMLGVCLGQQAIGQYFGASLVRSAKPMHGKVSTIQVDTNDALFQGVASQIRVTRYHSLTLTNLPAELLVTAVSNEDGVNEIMAIRHREYPVWGVQFHPEAVLTESGLSMLRNFIQSTKPVSTL</sequence>
<dbReference type="Proteomes" id="UP000664628">
    <property type="component" value="Unassembled WGS sequence"/>
</dbReference>
<evidence type="ECO:0000313" key="4">
    <source>
        <dbReference type="Proteomes" id="UP000664628"/>
    </source>
</evidence>
<evidence type="ECO:0000256" key="1">
    <source>
        <dbReference type="ARBA" id="ARBA00022962"/>
    </source>
</evidence>
<evidence type="ECO:0000313" key="3">
    <source>
        <dbReference type="EMBL" id="MBO0947101.1"/>
    </source>
</evidence>
<dbReference type="InterPro" id="IPR050472">
    <property type="entry name" value="Anth_synth/Amidotransfase"/>
</dbReference>
<accession>A0ABS3JCE0</accession>
<dbReference type="NCBIfam" id="TIGR00566">
    <property type="entry name" value="trpG_papA"/>
    <property type="match status" value="1"/>
</dbReference>
<dbReference type="PRINTS" id="PR00097">
    <property type="entry name" value="ANTSNTHASEII"/>
</dbReference>
<reference evidence="3 4" key="1">
    <citation type="submission" date="2021-03" db="EMBL/GenBank/DDBJ databases">
        <title>Fibrella sp. HMF5405 genome sequencing and assembly.</title>
        <authorList>
            <person name="Kang H."/>
            <person name="Kim H."/>
            <person name="Bae S."/>
            <person name="Joh K."/>
        </authorList>
    </citation>
    <scope>NUCLEOTIDE SEQUENCE [LARGE SCALE GENOMIC DNA]</scope>
    <source>
        <strain evidence="3 4">HMF5405</strain>
    </source>
</reference>
<name>A0ABS3JCE0_9BACT</name>
<evidence type="ECO:0000259" key="2">
    <source>
        <dbReference type="Pfam" id="PF00117"/>
    </source>
</evidence>
<keyword evidence="1" id="KW-0315">Glutamine amidotransferase</keyword>
<dbReference type="PROSITE" id="PS51273">
    <property type="entry name" value="GATASE_TYPE_1"/>
    <property type="match status" value="1"/>
</dbReference>
<dbReference type="PANTHER" id="PTHR43418:SF4">
    <property type="entry name" value="MULTIFUNCTIONAL TRYPTOPHAN BIOSYNTHESIS PROTEIN"/>
    <property type="match status" value="1"/>
</dbReference>
<dbReference type="PANTHER" id="PTHR43418">
    <property type="entry name" value="MULTIFUNCTIONAL TRYPTOPHAN BIOSYNTHESIS PROTEIN-RELATED"/>
    <property type="match status" value="1"/>
</dbReference>
<feature type="domain" description="Glutamine amidotransferase" evidence="2">
    <location>
        <begin position="4"/>
        <end position="187"/>
    </location>
</feature>
<dbReference type="PRINTS" id="PR00096">
    <property type="entry name" value="GATASE"/>
</dbReference>